<feature type="compositionally biased region" description="Basic and acidic residues" evidence="1">
    <location>
        <begin position="250"/>
        <end position="259"/>
    </location>
</feature>
<name>W7HYD4_9PEZI</name>
<feature type="region of interest" description="Disordered" evidence="1">
    <location>
        <begin position="323"/>
        <end position="350"/>
    </location>
</feature>
<feature type="compositionally biased region" description="Polar residues" evidence="1">
    <location>
        <begin position="329"/>
        <end position="341"/>
    </location>
</feature>
<feature type="compositionally biased region" description="Basic and acidic residues" evidence="1">
    <location>
        <begin position="649"/>
        <end position="660"/>
    </location>
</feature>
<feature type="compositionally biased region" description="Basic residues" evidence="1">
    <location>
        <begin position="627"/>
        <end position="638"/>
    </location>
</feature>
<feature type="compositionally biased region" description="Basic and acidic residues" evidence="1">
    <location>
        <begin position="577"/>
        <end position="608"/>
    </location>
</feature>
<feature type="region of interest" description="Disordered" evidence="1">
    <location>
        <begin position="413"/>
        <end position="668"/>
    </location>
</feature>
<evidence type="ECO:0000256" key="1">
    <source>
        <dbReference type="SAM" id="MobiDB-lite"/>
    </source>
</evidence>
<feature type="region of interest" description="Disordered" evidence="1">
    <location>
        <begin position="680"/>
        <end position="798"/>
    </location>
</feature>
<dbReference type="EMBL" id="KI966430">
    <property type="protein sequence ID" value="EWC45162.1"/>
    <property type="molecule type" value="Genomic_DNA"/>
</dbReference>
<dbReference type="InterPro" id="IPR009072">
    <property type="entry name" value="Histone-fold"/>
</dbReference>
<dbReference type="GO" id="GO:0042393">
    <property type="term" value="F:histone binding"/>
    <property type="evidence" value="ECO:0007669"/>
    <property type="project" value="InterPro"/>
</dbReference>
<dbReference type="OrthoDB" id="2420608at2759"/>
<feature type="region of interest" description="Disordered" evidence="1">
    <location>
        <begin position="196"/>
        <end position="270"/>
    </location>
</feature>
<organism evidence="2 3">
    <name type="scientific">Drechslerella stenobrocha 248</name>
    <dbReference type="NCBI Taxonomy" id="1043628"/>
    <lineage>
        <taxon>Eukaryota</taxon>
        <taxon>Fungi</taxon>
        <taxon>Dikarya</taxon>
        <taxon>Ascomycota</taxon>
        <taxon>Pezizomycotina</taxon>
        <taxon>Orbiliomycetes</taxon>
        <taxon>Orbiliales</taxon>
        <taxon>Orbiliaceae</taxon>
        <taxon>Drechslerella</taxon>
    </lineage>
</organism>
<dbReference type="PANTHER" id="PTHR15992:SF5">
    <property type="entry name" value="HOLLIDAY JUNCTION RECOGNITION PROTEIN"/>
    <property type="match status" value="1"/>
</dbReference>
<dbReference type="GO" id="GO:0005634">
    <property type="term" value="C:nucleus"/>
    <property type="evidence" value="ECO:0007669"/>
    <property type="project" value="InterPro"/>
</dbReference>
<feature type="compositionally biased region" description="Low complexity" evidence="1">
    <location>
        <begin position="684"/>
        <end position="698"/>
    </location>
</feature>
<feature type="compositionally biased region" description="Low complexity" evidence="1">
    <location>
        <begin position="531"/>
        <end position="541"/>
    </location>
</feature>
<dbReference type="PANTHER" id="PTHR15992">
    <property type="entry name" value="HOLLIDAY JUNCTION RECOGNITION PROTEIN"/>
    <property type="match status" value="1"/>
</dbReference>
<proteinExistence type="predicted"/>
<dbReference type="AlphaFoldDB" id="W7HYD4"/>
<dbReference type="GO" id="GO:0046982">
    <property type="term" value="F:protein heterodimerization activity"/>
    <property type="evidence" value="ECO:0007669"/>
    <property type="project" value="InterPro"/>
</dbReference>
<feature type="compositionally biased region" description="Acidic residues" evidence="1">
    <location>
        <begin position="113"/>
        <end position="141"/>
    </location>
</feature>
<feature type="region of interest" description="Disordered" evidence="1">
    <location>
        <begin position="1"/>
        <end position="21"/>
    </location>
</feature>
<evidence type="ECO:0000313" key="2">
    <source>
        <dbReference type="EMBL" id="EWC45162.1"/>
    </source>
</evidence>
<evidence type="ECO:0000313" key="3">
    <source>
        <dbReference type="Proteomes" id="UP000024837"/>
    </source>
</evidence>
<dbReference type="Pfam" id="PF10384">
    <property type="entry name" value="Scm3"/>
    <property type="match status" value="1"/>
</dbReference>
<dbReference type="Gene3D" id="1.10.20.10">
    <property type="entry name" value="Histone, subunit A"/>
    <property type="match status" value="1"/>
</dbReference>
<feature type="region of interest" description="Disordered" evidence="1">
    <location>
        <begin position="26"/>
        <end position="45"/>
    </location>
</feature>
<dbReference type="HOGENOM" id="CLU_333979_0_0_1"/>
<protein>
    <submittedName>
        <fullName evidence="2">Uncharacterized protein</fullName>
    </submittedName>
</protein>
<gene>
    <name evidence="2" type="ORF">DRE_06050</name>
</gene>
<dbReference type="InterPro" id="IPR018465">
    <property type="entry name" value="Scm3/HJURP"/>
</dbReference>
<feature type="compositionally biased region" description="Basic residues" evidence="1">
    <location>
        <begin position="509"/>
        <end position="530"/>
    </location>
</feature>
<keyword evidence="3" id="KW-1185">Reference proteome</keyword>
<feature type="compositionally biased region" description="Pro residues" evidence="1">
    <location>
        <begin position="421"/>
        <end position="434"/>
    </location>
</feature>
<feature type="compositionally biased region" description="Pro residues" evidence="1">
    <location>
        <begin position="542"/>
        <end position="553"/>
    </location>
</feature>
<feature type="compositionally biased region" description="Basic residues" evidence="1">
    <location>
        <begin position="1"/>
        <end position="11"/>
    </location>
</feature>
<feature type="region of interest" description="Disordered" evidence="1">
    <location>
        <begin position="106"/>
        <end position="141"/>
    </location>
</feature>
<sequence length="820" mass="88971">MAAHAAKRPRLHGPDRNRDPALSLASTSSLLESSRQAAASTPKLRSIQLEHENSLRQSALRLKSNWEDICQRYSRDFKGQDDIIDLQTGKVVVDNGHLRTLSEPLDDNTWALDGDDEYDDGNDDECEEGEEEEEAEDRDAETNLEMEIIGMMGGHRLGFQMRRDEGAEGTRADETEVECDAIDELFDELDARNTTAETETAGLGEKNRPPSKPQGSGSAQLEDQIRHDSLLSPVSSEPVEEPAHLPPRPAGKDLEKGHAEIPPSDELPPENVIIGLFGVERGSAMLAFARTLVEAGQVAEEGQLTPVSDYGKTLSEDLAGEVDPAEPATATTMGANDSDSGADTRKEAEASGFGVRLECTAGTGTPAELLEADENAPRAGALDAVDAAEHEVDMSEDELEAAPGDGTLHQPFIIEDSPEPTINPPTIEEPPQQPRPEAEMEEGETSAFGAREAETSILREPAIETEPAAHGPDAMEDVTNCLQADIDELSTILQPQPRSRIPITPKNQFRFKSRNIVSTRRKPSKPRHLGKQQQPQSSPLKPKQPYPSTPSEPPRNQARQPLNFWSALPDDPFYDPKWQDSHPDGEPLHEAFEQKKRLLQEHALRKGEQSSTAPDDDPTPPTSSPAKARKTPRAKRKAATPSTSRSRKAKLDEAAFESKLHTPRSGSFLQYLHRKSGGSAVKVNSNANDLADASASPSRAGSHGGANTLPETPVSKPQNEYGLSDSEDELSRELWSVQDKNSAGIQGMRKPKNSARRRGDALPLVVPDDPNPPTPSRNSGSVTNAGEDYEADQIPSAACGDPGYCCKKTICFKCIGDQTA</sequence>
<dbReference type="Proteomes" id="UP000024837">
    <property type="component" value="Unassembled WGS sequence"/>
</dbReference>
<accession>W7HYD4</accession>
<reference evidence="2 3" key="1">
    <citation type="submission" date="2013-05" db="EMBL/GenBank/DDBJ databases">
        <title>Drechslerella stenobrocha genome reveals carnivorous origination and mechanical trapping mechanism of predatory fungi.</title>
        <authorList>
            <person name="Liu X."/>
            <person name="Zhang W."/>
            <person name="Liu K."/>
        </authorList>
    </citation>
    <scope>NUCLEOTIDE SEQUENCE [LARGE SCALE GENOMIC DNA]</scope>
    <source>
        <strain evidence="2 3">248</strain>
    </source>
</reference>